<dbReference type="NCBIfam" id="TIGR00687">
    <property type="entry name" value="pyridox_kin"/>
    <property type="match status" value="1"/>
</dbReference>
<dbReference type="Gene3D" id="3.40.1190.20">
    <property type="match status" value="1"/>
</dbReference>
<evidence type="ECO:0000313" key="8">
    <source>
        <dbReference type="EMBL" id="ORE16058.1"/>
    </source>
</evidence>
<dbReference type="OMA" id="AWTHQHP"/>
<dbReference type="VEuPathDB" id="FungiDB:BCV72DRAFT_230369"/>
<dbReference type="EMBL" id="KV921399">
    <property type="protein sequence ID" value="ORE16058.1"/>
    <property type="molecule type" value="Genomic_DNA"/>
</dbReference>
<dbReference type="EC" id="2.7.1.35" evidence="2"/>
<reference evidence="8 9" key="1">
    <citation type="journal article" date="2016" name="Proc. Natl. Acad. Sci. U.S.A.">
        <title>Lipid metabolic changes in an early divergent fungus govern the establishment of a mutualistic symbiosis with endobacteria.</title>
        <authorList>
            <person name="Lastovetsky O.A."/>
            <person name="Gaspar M.L."/>
            <person name="Mondo S.J."/>
            <person name="LaButti K.M."/>
            <person name="Sandor L."/>
            <person name="Grigoriev I.V."/>
            <person name="Henry S.A."/>
            <person name="Pawlowska T.E."/>
        </authorList>
    </citation>
    <scope>NUCLEOTIDE SEQUENCE [LARGE SCALE GENOMIC DNA]</scope>
    <source>
        <strain evidence="8 9">ATCC 11559</strain>
    </source>
</reference>
<feature type="domain" description="Pyridoxamine kinase/Phosphomethylpyrimidine kinase" evidence="7">
    <location>
        <begin position="90"/>
        <end position="269"/>
    </location>
</feature>
<keyword evidence="3" id="KW-0808">Transferase</keyword>
<dbReference type="Pfam" id="PF08543">
    <property type="entry name" value="Phos_pyr_kin"/>
    <property type="match status" value="1"/>
</dbReference>
<accession>A0A1X0RVX9</accession>
<dbReference type="PANTHER" id="PTHR10534:SF2">
    <property type="entry name" value="PYRIDOXAL KINASE"/>
    <property type="match status" value="1"/>
</dbReference>
<evidence type="ECO:0000256" key="5">
    <source>
        <dbReference type="ARBA" id="ARBA00022777"/>
    </source>
</evidence>
<protein>
    <recommendedName>
        <fullName evidence="2">pyridoxal kinase</fullName>
        <ecNumber evidence="2">2.7.1.35</ecNumber>
    </recommendedName>
</protein>
<keyword evidence="5 8" id="KW-0418">Kinase</keyword>
<dbReference type="GO" id="GO:0005829">
    <property type="term" value="C:cytosol"/>
    <property type="evidence" value="ECO:0007669"/>
    <property type="project" value="TreeGrafter"/>
</dbReference>
<dbReference type="InterPro" id="IPR013749">
    <property type="entry name" value="PM/HMP-P_kinase-1"/>
</dbReference>
<comment type="similarity">
    <text evidence="1">Belongs to the pyridoxine kinase family.</text>
</comment>
<evidence type="ECO:0000256" key="4">
    <source>
        <dbReference type="ARBA" id="ARBA00022741"/>
    </source>
</evidence>
<dbReference type="GO" id="GO:0008478">
    <property type="term" value="F:pyridoxal kinase activity"/>
    <property type="evidence" value="ECO:0007669"/>
    <property type="project" value="UniProtKB-EC"/>
</dbReference>
<organism evidence="8 9">
    <name type="scientific">Rhizopus microsporus</name>
    <dbReference type="NCBI Taxonomy" id="58291"/>
    <lineage>
        <taxon>Eukaryota</taxon>
        <taxon>Fungi</taxon>
        <taxon>Fungi incertae sedis</taxon>
        <taxon>Mucoromycota</taxon>
        <taxon>Mucoromycotina</taxon>
        <taxon>Mucoromycetes</taxon>
        <taxon>Mucorales</taxon>
        <taxon>Mucorineae</taxon>
        <taxon>Rhizopodaceae</taxon>
        <taxon>Rhizopus</taxon>
    </lineage>
</organism>
<sequence>MSFTEYPFEPRKRVLSIQSHTVSGYCGNKAAVFPLQTLGYDVDILNTVQFSNHTGYPSWTGKKFTAEDVQELFDGLEKNELTDEYTHVLTGYIGNYAILEKIEFMVQKLKSKNPSLIYVCDTVMGDGGALYVAPEIVPLYRDILRIADFITPNQFEAELLSEMKITSLKDACQVAKKLHSLGPRNVIITTLSLPLKDVPKEVHLESSTDESLYCFTSQVTSDGDMEQHLISFPTYEGYFTGTGDLFSSLIVARCIENTLIDVAYKAVCSVNAITRNTFIYQQYYRQKWEKEAKPSKAKVVHKHELLLIQGKKFIEDPELGSKGRIKFIKIDQQ</sequence>
<dbReference type="GO" id="GO:0005524">
    <property type="term" value="F:ATP binding"/>
    <property type="evidence" value="ECO:0007669"/>
    <property type="project" value="UniProtKB-KW"/>
</dbReference>
<name>A0A1X0RVX9_RHIZD</name>
<dbReference type="PANTHER" id="PTHR10534">
    <property type="entry name" value="PYRIDOXAL KINASE"/>
    <property type="match status" value="1"/>
</dbReference>
<gene>
    <name evidence="8" type="ORF">BCV71DRAFT_228334</name>
</gene>
<dbReference type="GO" id="GO:0009443">
    <property type="term" value="P:pyridoxal 5'-phosphate salvage"/>
    <property type="evidence" value="ECO:0007669"/>
    <property type="project" value="InterPro"/>
</dbReference>
<dbReference type="InterPro" id="IPR029056">
    <property type="entry name" value="Ribokinase-like"/>
</dbReference>
<proteinExistence type="inferred from homology"/>
<dbReference type="SUPFAM" id="SSF53613">
    <property type="entry name" value="Ribokinase-like"/>
    <property type="match status" value="1"/>
</dbReference>
<evidence type="ECO:0000256" key="1">
    <source>
        <dbReference type="ARBA" id="ARBA00008805"/>
    </source>
</evidence>
<dbReference type="CDD" id="cd01173">
    <property type="entry name" value="pyridoxal_pyridoxamine_kinase"/>
    <property type="match status" value="1"/>
</dbReference>
<keyword evidence="6" id="KW-0067">ATP-binding</keyword>
<evidence type="ECO:0000259" key="7">
    <source>
        <dbReference type="Pfam" id="PF08543"/>
    </source>
</evidence>
<dbReference type="AlphaFoldDB" id="A0A1X0RVX9"/>
<evidence type="ECO:0000256" key="2">
    <source>
        <dbReference type="ARBA" id="ARBA00012104"/>
    </source>
</evidence>
<dbReference type="InterPro" id="IPR004625">
    <property type="entry name" value="PyrdxlKinase"/>
</dbReference>
<dbReference type="Proteomes" id="UP000242381">
    <property type="component" value="Unassembled WGS sequence"/>
</dbReference>
<evidence type="ECO:0000256" key="6">
    <source>
        <dbReference type="ARBA" id="ARBA00022840"/>
    </source>
</evidence>
<evidence type="ECO:0000313" key="9">
    <source>
        <dbReference type="Proteomes" id="UP000242381"/>
    </source>
</evidence>
<evidence type="ECO:0000256" key="3">
    <source>
        <dbReference type="ARBA" id="ARBA00022679"/>
    </source>
</evidence>
<keyword evidence="4" id="KW-0547">Nucleotide-binding</keyword>